<accession>A0AA96ZWA6</accession>
<dbReference type="RefSeq" id="WP_338097773.1">
    <property type="nucleotide sequence ID" value="NZ_CP131061.1"/>
</dbReference>
<protein>
    <submittedName>
        <fullName evidence="2">Uncharacterized protein</fullName>
    </submittedName>
</protein>
<reference evidence="2 3" key="1">
    <citation type="submission" date="2023-07" db="EMBL/GenBank/DDBJ databases">
        <title>Closed genome sequence of Methanosarcinaceae archaeon Am2.</title>
        <authorList>
            <person name="Poehlein A."/>
            <person name="Protasov E."/>
            <person name="Platt K."/>
            <person name="Reeh H."/>
            <person name="Daniel R."/>
            <person name="Brune A."/>
        </authorList>
    </citation>
    <scope>NUCLEOTIDE SEQUENCE [LARGE SCALE GENOMIC DNA]</scope>
    <source>
        <strain evidence="2 3">Am2</strain>
    </source>
</reference>
<evidence type="ECO:0000313" key="2">
    <source>
        <dbReference type="EMBL" id="WNY27815.1"/>
    </source>
</evidence>
<gene>
    <name evidence="2" type="ORF">MsAm2_16290</name>
</gene>
<feature type="transmembrane region" description="Helical" evidence="1">
    <location>
        <begin position="74"/>
        <end position="95"/>
    </location>
</feature>
<proteinExistence type="predicted"/>
<feature type="transmembrane region" description="Helical" evidence="1">
    <location>
        <begin position="38"/>
        <end position="62"/>
    </location>
</feature>
<evidence type="ECO:0000313" key="3">
    <source>
        <dbReference type="Proteomes" id="UP001304970"/>
    </source>
</evidence>
<dbReference type="Proteomes" id="UP001304970">
    <property type="component" value="Chromosome"/>
</dbReference>
<dbReference type="EMBL" id="CP131061">
    <property type="protein sequence ID" value="WNY27815.1"/>
    <property type="molecule type" value="Genomic_DNA"/>
</dbReference>
<feature type="transmembrane region" description="Helical" evidence="1">
    <location>
        <begin position="115"/>
        <end position="140"/>
    </location>
</feature>
<keyword evidence="1" id="KW-0812">Transmembrane</keyword>
<evidence type="ECO:0000256" key="1">
    <source>
        <dbReference type="SAM" id="Phobius"/>
    </source>
</evidence>
<dbReference type="GeneID" id="89229054"/>
<keyword evidence="1" id="KW-1133">Transmembrane helix</keyword>
<keyword evidence="1" id="KW-0472">Membrane</keyword>
<name>A0AA96ZWA6_9EURY</name>
<feature type="transmembrane region" description="Helical" evidence="1">
    <location>
        <begin position="12"/>
        <end position="32"/>
    </location>
</feature>
<sequence>MTKEAQYYFSRLYNIKTYAILFMLFLFLYLFFKGPISFTLLFILIYVFSITFCLSQCGILYARVKKTKIMYPSGMTVLLSFIAHIFNILFLWQIIDYILYLQSDFLSLIGLENLYSITLLSLSSSCLLYALFSKLLYILVMKPKSEEMEKKRKRLETGESQ</sequence>
<keyword evidence="3" id="KW-1185">Reference proteome</keyword>
<dbReference type="AlphaFoldDB" id="A0AA96ZWA6"/>
<organism evidence="2 3">
    <name type="scientific">Methanolapillus ohkumae</name>
    <dbReference type="NCBI Taxonomy" id="3028298"/>
    <lineage>
        <taxon>Archaea</taxon>
        <taxon>Methanobacteriati</taxon>
        <taxon>Methanobacteriota</taxon>
        <taxon>Stenosarchaea group</taxon>
        <taxon>Methanomicrobia</taxon>
        <taxon>Methanosarcinales</taxon>
        <taxon>Methanosarcinaceae</taxon>
        <taxon>Methanolapillus</taxon>
    </lineage>
</organism>